<dbReference type="Proteomes" id="UP001054837">
    <property type="component" value="Unassembled WGS sequence"/>
</dbReference>
<protein>
    <submittedName>
        <fullName evidence="1">Uncharacterized protein</fullName>
    </submittedName>
</protein>
<accession>A0AAV4W8H2</accession>
<gene>
    <name evidence="1" type="ORF">CDAR_603121</name>
</gene>
<sequence length="128" mass="14604">MEKRQKAFFCGTDSFRNSFPSEYCEYFAEEARDEPFIGRKNATYLSHGRATVENVKASLANVWRGLYFDGTPIKGRPFSAEKSCRFWQSPQISINSSFIPPACLLFCGSMRDSDGAVLFPTHNRILHF</sequence>
<evidence type="ECO:0000313" key="2">
    <source>
        <dbReference type="Proteomes" id="UP001054837"/>
    </source>
</evidence>
<comment type="caution">
    <text evidence="1">The sequence shown here is derived from an EMBL/GenBank/DDBJ whole genome shotgun (WGS) entry which is preliminary data.</text>
</comment>
<organism evidence="1 2">
    <name type="scientific">Caerostris darwini</name>
    <dbReference type="NCBI Taxonomy" id="1538125"/>
    <lineage>
        <taxon>Eukaryota</taxon>
        <taxon>Metazoa</taxon>
        <taxon>Ecdysozoa</taxon>
        <taxon>Arthropoda</taxon>
        <taxon>Chelicerata</taxon>
        <taxon>Arachnida</taxon>
        <taxon>Araneae</taxon>
        <taxon>Araneomorphae</taxon>
        <taxon>Entelegynae</taxon>
        <taxon>Araneoidea</taxon>
        <taxon>Araneidae</taxon>
        <taxon>Caerostris</taxon>
    </lineage>
</organism>
<reference evidence="1 2" key="1">
    <citation type="submission" date="2021-06" db="EMBL/GenBank/DDBJ databases">
        <title>Caerostris darwini draft genome.</title>
        <authorList>
            <person name="Kono N."/>
            <person name="Arakawa K."/>
        </authorList>
    </citation>
    <scope>NUCLEOTIDE SEQUENCE [LARGE SCALE GENOMIC DNA]</scope>
</reference>
<dbReference type="EMBL" id="BPLQ01014256">
    <property type="protein sequence ID" value="GIY78519.1"/>
    <property type="molecule type" value="Genomic_DNA"/>
</dbReference>
<dbReference type="AlphaFoldDB" id="A0AAV4W8H2"/>
<keyword evidence="2" id="KW-1185">Reference proteome</keyword>
<name>A0AAV4W8H2_9ARAC</name>
<evidence type="ECO:0000313" key="1">
    <source>
        <dbReference type="EMBL" id="GIY78519.1"/>
    </source>
</evidence>
<proteinExistence type="predicted"/>